<dbReference type="RefSeq" id="XP_022471579.1">
    <property type="nucleotide sequence ID" value="XM_022621972.1"/>
</dbReference>
<reference evidence="2 3" key="1">
    <citation type="submission" date="2016-09" db="EMBL/GenBank/DDBJ databases">
        <authorList>
            <person name="Capua I."/>
            <person name="De Benedictis P."/>
            <person name="Joannis T."/>
            <person name="Lombin L.H."/>
            <person name="Cattoli G."/>
        </authorList>
    </citation>
    <scope>NUCLEOTIDE SEQUENCE [LARGE SCALE GENOMIC DNA]</scope>
    <source>
        <strain evidence="2 3">IMI 309357</strain>
    </source>
</reference>
<feature type="compositionally biased region" description="Basic residues" evidence="1">
    <location>
        <begin position="271"/>
        <end position="280"/>
    </location>
</feature>
<comment type="caution">
    <text evidence="2">The sequence shown here is derived from an EMBL/GenBank/DDBJ whole genome shotgun (WGS) entry which is preliminary data.</text>
</comment>
<gene>
    <name evidence="2" type="ORF">CORC01_10344</name>
</gene>
<dbReference type="GeneID" id="34563482"/>
<evidence type="ECO:0000256" key="1">
    <source>
        <dbReference type="SAM" id="MobiDB-lite"/>
    </source>
</evidence>
<feature type="region of interest" description="Disordered" evidence="1">
    <location>
        <begin position="262"/>
        <end position="291"/>
    </location>
</feature>
<accession>A0A1G4AZ67</accession>
<protein>
    <submittedName>
        <fullName evidence="2">Uncharacterized protein</fullName>
    </submittedName>
</protein>
<evidence type="ECO:0000313" key="3">
    <source>
        <dbReference type="Proteomes" id="UP000176998"/>
    </source>
</evidence>
<dbReference type="OrthoDB" id="4814718at2759"/>
<sequence length="291" mass="30648">MAVPTRHAVAADANTCGYIPFPMTTLMFPQNAIPYACVNPETDCISSGSYMGCGSPIPTTCVETAKAVRRCEPGQLCCGPQPHTACWTWHSIDDAATYTLLQCSSASGVGTLISDSVMPAGTLTVTTKDESPRTSDDAKTTGTAKVYTTTAGVSVTTKTRLLVPDLPSETSNAAGEASPGAITGSIVGALAFLGILMGGTLFIWNRSRKKKRLAHEAAIGGPVTPVKKRDSILEVPYHAGAINVPMPSIYGGRSERIPRAESDVQEIPTKPPRRPARSPARKMNVTEGGWI</sequence>
<dbReference type="AlphaFoldDB" id="A0A1G4AZ67"/>
<dbReference type="EMBL" id="MJBS01000101">
    <property type="protein sequence ID" value="OHE94416.1"/>
    <property type="molecule type" value="Genomic_DNA"/>
</dbReference>
<name>A0A1G4AZ67_9PEZI</name>
<keyword evidence="3" id="KW-1185">Reference proteome</keyword>
<organism evidence="2 3">
    <name type="scientific">Colletotrichum orchidophilum</name>
    <dbReference type="NCBI Taxonomy" id="1209926"/>
    <lineage>
        <taxon>Eukaryota</taxon>
        <taxon>Fungi</taxon>
        <taxon>Dikarya</taxon>
        <taxon>Ascomycota</taxon>
        <taxon>Pezizomycotina</taxon>
        <taxon>Sordariomycetes</taxon>
        <taxon>Hypocreomycetidae</taxon>
        <taxon>Glomerellales</taxon>
        <taxon>Glomerellaceae</taxon>
        <taxon>Colletotrichum</taxon>
    </lineage>
</organism>
<evidence type="ECO:0000313" key="2">
    <source>
        <dbReference type="EMBL" id="OHE94416.1"/>
    </source>
</evidence>
<proteinExistence type="predicted"/>
<dbReference type="STRING" id="1209926.A0A1G4AZ67"/>
<dbReference type="Proteomes" id="UP000176998">
    <property type="component" value="Unassembled WGS sequence"/>
</dbReference>